<comment type="caution">
    <text evidence="2">The sequence shown here is derived from an EMBL/GenBank/DDBJ whole genome shotgun (WGS) entry which is preliminary data.</text>
</comment>
<proteinExistence type="predicted"/>
<dbReference type="GO" id="GO:0016874">
    <property type="term" value="F:ligase activity"/>
    <property type="evidence" value="ECO:0007669"/>
    <property type="project" value="UniProtKB-KW"/>
</dbReference>
<feature type="region of interest" description="Disordered" evidence="1">
    <location>
        <begin position="25"/>
        <end position="72"/>
    </location>
</feature>
<evidence type="ECO:0000313" key="3">
    <source>
        <dbReference type="Proteomes" id="UP000325081"/>
    </source>
</evidence>
<organism evidence="2 3">
    <name type="scientific">Striga asiatica</name>
    <name type="common">Asiatic witchweed</name>
    <name type="synonym">Buchnera asiatica</name>
    <dbReference type="NCBI Taxonomy" id="4170"/>
    <lineage>
        <taxon>Eukaryota</taxon>
        <taxon>Viridiplantae</taxon>
        <taxon>Streptophyta</taxon>
        <taxon>Embryophyta</taxon>
        <taxon>Tracheophyta</taxon>
        <taxon>Spermatophyta</taxon>
        <taxon>Magnoliopsida</taxon>
        <taxon>eudicotyledons</taxon>
        <taxon>Gunneridae</taxon>
        <taxon>Pentapetalae</taxon>
        <taxon>asterids</taxon>
        <taxon>lamiids</taxon>
        <taxon>Lamiales</taxon>
        <taxon>Orobanchaceae</taxon>
        <taxon>Buchnereae</taxon>
        <taxon>Striga</taxon>
    </lineage>
</organism>
<dbReference type="Proteomes" id="UP000325081">
    <property type="component" value="Unassembled WGS sequence"/>
</dbReference>
<sequence length="159" mass="18151">MFDVTALVSGVAGLLVGRDYSMKNGKQKSNCHVHSSTQSQTLHHHQLNEKPKHLSPNKNPQTAEGYLRRPSTVTTSTLTADDNLGRTFTALILKKNKDNGSILKPCREDMAMYIRRKRQWILNYFETVLRRLGLWTHKEAIYGYVHETWAKGYGPGPRK</sequence>
<dbReference type="EMBL" id="BKCP01004516">
    <property type="protein sequence ID" value="GER31756.1"/>
    <property type="molecule type" value="Genomic_DNA"/>
</dbReference>
<evidence type="ECO:0000256" key="1">
    <source>
        <dbReference type="SAM" id="MobiDB-lite"/>
    </source>
</evidence>
<accession>A0A5A7PGP3</accession>
<evidence type="ECO:0000313" key="2">
    <source>
        <dbReference type="EMBL" id="GER31756.1"/>
    </source>
</evidence>
<name>A0A5A7PGP3_STRAF</name>
<keyword evidence="3" id="KW-1185">Reference proteome</keyword>
<reference evidence="3" key="1">
    <citation type="journal article" date="2019" name="Curr. Biol.">
        <title>Genome Sequence of Striga asiatica Provides Insight into the Evolution of Plant Parasitism.</title>
        <authorList>
            <person name="Yoshida S."/>
            <person name="Kim S."/>
            <person name="Wafula E.K."/>
            <person name="Tanskanen J."/>
            <person name="Kim Y.M."/>
            <person name="Honaas L."/>
            <person name="Yang Z."/>
            <person name="Spallek T."/>
            <person name="Conn C.E."/>
            <person name="Ichihashi Y."/>
            <person name="Cheong K."/>
            <person name="Cui S."/>
            <person name="Der J.P."/>
            <person name="Gundlach H."/>
            <person name="Jiao Y."/>
            <person name="Hori C."/>
            <person name="Ishida J.K."/>
            <person name="Kasahara H."/>
            <person name="Kiba T."/>
            <person name="Kim M.S."/>
            <person name="Koo N."/>
            <person name="Laohavisit A."/>
            <person name="Lee Y.H."/>
            <person name="Lumba S."/>
            <person name="McCourt P."/>
            <person name="Mortimer J.C."/>
            <person name="Mutuku J.M."/>
            <person name="Nomura T."/>
            <person name="Sasaki-Sekimoto Y."/>
            <person name="Seto Y."/>
            <person name="Wang Y."/>
            <person name="Wakatake T."/>
            <person name="Sakakibara H."/>
            <person name="Demura T."/>
            <person name="Yamaguchi S."/>
            <person name="Yoneyama K."/>
            <person name="Manabe R.I."/>
            <person name="Nelson D.C."/>
            <person name="Schulman A.H."/>
            <person name="Timko M.P."/>
            <person name="dePamphilis C.W."/>
            <person name="Choi D."/>
            <person name="Shirasu K."/>
        </authorList>
    </citation>
    <scope>NUCLEOTIDE SEQUENCE [LARGE SCALE GENOMIC DNA]</scope>
    <source>
        <strain evidence="3">cv. UVA1</strain>
    </source>
</reference>
<dbReference type="AlphaFoldDB" id="A0A5A7PGP3"/>
<gene>
    <name evidence="2" type="ORF">STAS_07797</name>
</gene>
<keyword evidence="2" id="KW-0436">Ligase</keyword>
<protein>
    <submittedName>
        <fullName evidence="2">Isoleucine--tRNA ligase</fullName>
    </submittedName>
</protein>